<comment type="caution">
    <text evidence="2">The sequence shown here is derived from an EMBL/GenBank/DDBJ whole genome shotgun (WGS) entry which is preliminary data.</text>
</comment>
<dbReference type="PANTHER" id="PTHR43792">
    <property type="entry name" value="GNAT FAMILY, PUTATIVE (AFU_ORTHOLOGUE AFUA_3G00765)-RELATED-RELATED"/>
    <property type="match status" value="1"/>
</dbReference>
<dbReference type="InterPro" id="IPR016181">
    <property type="entry name" value="Acyl_CoA_acyltransferase"/>
</dbReference>
<dbReference type="InterPro" id="IPR051531">
    <property type="entry name" value="N-acetyltransferase"/>
</dbReference>
<evidence type="ECO:0000313" key="3">
    <source>
        <dbReference type="Proteomes" id="UP001595776"/>
    </source>
</evidence>
<dbReference type="InterPro" id="IPR000182">
    <property type="entry name" value="GNAT_dom"/>
</dbReference>
<organism evidence="2 3">
    <name type="scientific">Kordiimonas lipolytica</name>
    <dbReference type="NCBI Taxonomy" id="1662421"/>
    <lineage>
        <taxon>Bacteria</taxon>
        <taxon>Pseudomonadati</taxon>
        <taxon>Pseudomonadota</taxon>
        <taxon>Alphaproteobacteria</taxon>
        <taxon>Kordiimonadales</taxon>
        <taxon>Kordiimonadaceae</taxon>
        <taxon>Kordiimonas</taxon>
    </lineage>
</organism>
<dbReference type="SUPFAM" id="SSF55729">
    <property type="entry name" value="Acyl-CoA N-acyltransferases (Nat)"/>
    <property type="match status" value="1"/>
</dbReference>
<name>A0ABV8UEJ1_9PROT</name>
<dbReference type="EC" id="2.3.-.-" evidence="2"/>
<dbReference type="PROSITE" id="PS51186">
    <property type="entry name" value="GNAT"/>
    <property type="match status" value="1"/>
</dbReference>
<dbReference type="RefSeq" id="WP_068146792.1">
    <property type="nucleotide sequence ID" value="NZ_JBHSCR010000016.1"/>
</dbReference>
<keyword evidence="2" id="KW-0808">Transferase</keyword>
<dbReference type="PANTHER" id="PTHR43792:SF1">
    <property type="entry name" value="N-ACETYLTRANSFERASE DOMAIN-CONTAINING PROTEIN"/>
    <property type="match status" value="1"/>
</dbReference>
<dbReference type="Pfam" id="PF13302">
    <property type="entry name" value="Acetyltransf_3"/>
    <property type="match status" value="1"/>
</dbReference>
<evidence type="ECO:0000313" key="2">
    <source>
        <dbReference type="EMBL" id="MFC4349245.1"/>
    </source>
</evidence>
<evidence type="ECO:0000259" key="1">
    <source>
        <dbReference type="PROSITE" id="PS51186"/>
    </source>
</evidence>
<dbReference type="GO" id="GO:0016746">
    <property type="term" value="F:acyltransferase activity"/>
    <property type="evidence" value="ECO:0007669"/>
    <property type="project" value="UniProtKB-KW"/>
</dbReference>
<dbReference type="Gene3D" id="3.40.630.30">
    <property type="match status" value="1"/>
</dbReference>
<gene>
    <name evidence="2" type="ORF">ACFO5Q_15440</name>
</gene>
<accession>A0ABV8UEJ1</accession>
<protein>
    <submittedName>
        <fullName evidence="2">GNAT family N-acetyltransferase</fullName>
        <ecNumber evidence="2">2.3.-.-</ecNumber>
    </submittedName>
</protein>
<sequence>MAEDSGTPITRNKVSDARADAIRSAVRAATSMPTPDRAARLATPDDAEAFHAFLSDPKVYAPIYTLPRPLTVESVRAFIEAHEREREKGVGLMFLNLDATGRIVGYSDFSFWPQWAAGELGGAVHPDMQSKGRGQMGAAMSFGWMFDALGLDLIVETAALDNIRTAKLLDYLGFVRKGEITSTRPDGSTRASLVWEITKEEWAAKHQNSSC</sequence>
<dbReference type="EMBL" id="JBHSCR010000016">
    <property type="protein sequence ID" value="MFC4349245.1"/>
    <property type="molecule type" value="Genomic_DNA"/>
</dbReference>
<keyword evidence="2" id="KW-0012">Acyltransferase</keyword>
<reference evidence="3" key="1">
    <citation type="journal article" date="2019" name="Int. J. Syst. Evol. Microbiol.">
        <title>The Global Catalogue of Microorganisms (GCM) 10K type strain sequencing project: providing services to taxonomists for standard genome sequencing and annotation.</title>
        <authorList>
            <consortium name="The Broad Institute Genomics Platform"/>
            <consortium name="The Broad Institute Genome Sequencing Center for Infectious Disease"/>
            <person name="Wu L."/>
            <person name="Ma J."/>
        </authorList>
    </citation>
    <scope>NUCLEOTIDE SEQUENCE [LARGE SCALE GENOMIC DNA]</scope>
    <source>
        <strain evidence="3">CGMCC 1.15304</strain>
    </source>
</reference>
<feature type="domain" description="N-acetyltransferase" evidence="1">
    <location>
        <begin position="37"/>
        <end position="200"/>
    </location>
</feature>
<dbReference type="Proteomes" id="UP001595776">
    <property type="component" value="Unassembled WGS sequence"/>
</dbReference>
<proteinExistence type="predicted"/>
<keyword evidence="3" id="KW-1185">Reference proteome</keyword>